<reference evidence="3" key="1">
    <citation type="journal article" date="2020" name="Phytopathology">
        <title>Genome sequence of the chestnut blight fungus Cryphonectria parasitica EP155: A fundamental resource for an archetypical invasive plant pathogen.</title>
        <authorList>
            <person name="Crouch J.A."/>
            <person name="Dawe A."/>
            <person name="Aerts A."/>
            <person name="Barry K."/>
            <person name="Churchill A.C.L."/>
            <person name="Grimwood J."/>
            <person name="Hillman B."/>
            <person name="Milgroom M.G."/>
            <person name="Pangilinan J."/>
            <person name="Smith M."/>
            <person name="Salamov A."/>
            <person name="Schmutz J."/>
            <person name="Yadav J."/>
            <person name="Grigoriev I.V."/>
            <person name="Nuss D."/>
        </authorList>
    </citation>
    <scope>NUCLEOTIDE SEQUENCE</scope>
    <source>
        <strain evidence="3">EP155</strain>
    </source>
</reference>
<proteinExistence type="predicted"/>
<organism evidence="3 4">
    <name type="scientific">Cryphonectria parasitica (strain ATCC 38755 / EP155)</name>
    <dbReference type="NCBI Taxonomy" id="660469"/>
    <lineage>
        <taxon>Eukaryota</taxon>
        <taxon>Fungi</taxon>
        <taxon>Dikarya</taxon>
        <taxon>Ascomycota</taxon>
        <taxon>Pezizomycotina</taxon>
        <taxon>Sordariomycetes</taxon>
        <taxon>Sordariomycetidae</taxon>
        <taxon>Diaporthales</taxon>
        <taxon>Cryphonectriaceae</taxon>
        <taxon>Cryphonectria-Endothia species complex</taxon>
        <taxon>Cryphonectria</taxon>
    </lineage>
</organism>
<dbReference type="Proteomes" id="UP000803844">
    <property type="component" value="Unassembled WGS sequence"/>
</dbReference>
<feature type="chain" id="PRO_5040339440" evidence="2">
    <location>
        <begin position="24"/>
        <end position="205"/>
    </location>
</feature>
<feature type="region of interest" description="Disordered" evidence="1">
    <location>
        <begin position="162"/>
        <end position="205"/>
    </location>
</feature>
<keyword evidence="2" id="KW-0732">Signal</keyword>
<dbReference type="RefSeq" id="XP_040772975.1">
    <property type="nucleotide sequence ID" value="XM_040925779.1"/>
</dbReference>
<dbReference type="EMBL" id="MU032351">
    <property type="protein sequence ID" value="KAF3761996.1"/>
    <property type="molecule type" value="Genomic_DNA"/>
</dbReference>
<evidence type="ECO:0000256" key="2">
    <source>
        <dbReference type="SAM" id="SignalP"/>
    </source>
</evidence>
<evidence type="ECO:0000313" key="4">
    <source>
        <dbReference type="Proteomes" id="UP000803844"/>
    </source>
</evidence>
<name>A0A9P4XW91_CRYP1</name>
<feature type="signal peptide" evidence="2">
    <location>
        <begin position="1"/>
        <end position="23"/>
    </location>
</feature>
<evidence type="ECO:0000313" key="3">
    <source>
        <dbReference type="EMBL" id="KAF3761996.1"/>
    </source>
</evidence>
<accession>A0A9P4XW91</accession>
<feature type="compositionally biased region" description="Basic and acidic residues" evidence="1">
    <location>
        <begin position="181"/>
        <end position="196"/>
    </location>
</feature>
<evidence type="ECO:0000256" key="1">
    <source>
        <dbReference type="SAM" id="MobiDB-lite"/>
    </source>
</evidence>
<dbReference type="GeneID" id="63842908"/>
<comment type="caution">
    <text evidence="3">The sequence shown here is derived from an EMBL/GenBank/DDBJ whole genome shotgun (WGS) entry which is preliminary data.</text>
</comment>
<sequence>MEWYGTPPLLLLLFLLLLLLLLIHPPGKPPLHPCLETASVTGRRLASFLNHKHKLDMACLSHGTTRGGGGEPLNGNAWQGVDARGGQASAYICSTHTPPVKLQPGNVNKHPPRFPPKPQKNDISICLWRRGSCQLPRDRSYTVYTELQICVRDVAAPWLHAVSSSDPGTPTRKAAAPPPPEEARGREDEREREKDALPISLTDTR</sequence>
<gene>
    <name evidence="3" type="ORF">M406DRAFT_74913</name>
</gene>
<keyword evidence="4" id="KW-1185">Reference proteome</keyword>
<protein>
    <submittedName>
        <fullName evidence="3">Uncharacterized protein</fullName>
    </submittedName>
</protein>
<dbReference type="AlphaFoldDB" id="A0A9P4XW91"/>